<dbReference type="SMART" id="SM00490">
    <property type="entry name" value="HELICc"/>
    <property type="match status" value="1"/>
</dbReference>
<dbReference type="InterPro" id="IPR001650">
    <property type="entry name" value="Helicase_C-like"/>
</dbReference>
<feature type="compositionally biased region" description="Acidic residues" evidence="10">
    <location>
        <begin position="36"/>
        <end position="45"/>
    </location>
</feature>
<dbReference type="Gene3D" id="3.40.50.10810">
    <property type="entry name" value="Tandem AAA-ATPase domain"/>
    <property type="match status" value="1"/>
</dbReference>
<evidence type="ECO:0000256" key="8">
    <source>
        <dbReference type="ARBA" id="ARBA00023242"/>
    </source>
</evidence>
<evidence type="ECO:0000256" key="1">
    <source>
        <dbReference type="ARBA" id="ARBA00004123"/>
    </source>
</evidence>
<comment type="similarity">
    <text evidence="2">Belongs to the SNF2/RAD54 helicase family.</text>
</comment>
<dbReference type="Proteomes" id="UP000664132">
    <property type="component" value="Unassembled WGS sequence"/>
</dbReference>
<dbReference type="Pfam" id="PF00176">
    <property type="entry name" value="SNF2-rel_dom"/>
    <property type="match status" value="1"/>
</dbReference>
<dbReference type="GO" id="GO:0016787">
    <property type="term" value="F:hydrolase activity"/>
    <property type="evidence" value="ECO:0007669"/>
    <property type="project" value="UniProtKB-KW"/>
</dbReference>
<feature type="compositionally biased region" description="Acidic residues" evidence="10">
    <location>
        <begin position="589"/>
        <end position="599"/>
    </location>
</feature>
<evidence type="ECO:0000256" key="4">
    <source>
        <dbReference type="ARBA" id="ARBA00022801"/>
    </source>
</evidence>
<feature type="coiled-coil region" evidence="9">
    <location>
        <begin position="782"/>
        <end position="816"/>
    </location>
</feature>
<feature type="compositionally biased region" description="Acidic residues" evidence="10">
    <location>
        <begin position="562"/>
        <end position="571"/>
    </location>
</feature>
<keyword evidence="7 9" id="KW-0175">Coiled coil</keyword>
<evidence type="ECO:0000256" key="2">
    <source>
        <dbReference type="ARBA" id="ARBA00007025"/>
    </source>
</evidence>
<evidence type="ECO:0000256" key="9">
    <source>
        <dbReference type="SAM" id="Coils"/>
    </source>
</evidence>
<evidence type="ECO:0000256" key="3">
    <source>
        <dbReference type="ARBA" id="ARBA00022741"/>
    </source>
</evidence>
<comment type="subcellular location">
    <subcellularLocation>
        <location evidence="1">Nucleus</location>
    </subcellularLocation>
</comment>
<keyword evidence="14" id="KW-1185">Reference proteome</keyword>
<dbReference type="EMBL" id="JAFJYH010000166">
    <property type="protein sequence ID" value="KAG4417035.1"/>
    <property type="molecule type" value="Genomic_DNA"/>
</dbReference>
<reference evidence="13" key="1">
    <citation type="submission" date="2021-02" db="EMBL/GenBank/DDBJ databases">
        <title>Genome sequence Cadophora malorum strain M34.</title>
        <authorList>
            <person name="Stefanovic E."/>
            <person name="Vu D."/>
            <person name="Scully C."/>
            <person name="Dijksterhuis J."/>
            <person name="Roader J."/>
            <person name="Houbraken J."/>
        </authorList>
    </citation>
    <scope>NUCLEOTIDE SEQUENCE</scope>
    <source>
        <strain evidence="13">M34</strain>
    </source>
</reference>
<comment type="caution">
    <text evidence="13">The sequence shown here is derived from an EMBL/GenBank/DDBJ whole genome shotgun (WGS) entry which is preliminary data.</text>
</comment>
<organism evidence="13 14">
    <name type="scientific">Cadophora malorum</name>
    <dbReference type="NCBI Taxonomy" id="108018"/>
    <lineage>
        <taxon>Eukaryota</taxon>
        <taxon>Fungi</taxon>
        <taxon>Dikarya</taxon>
        <taxon>Ascomycota</taxon>
        <taxon>Pezizomycotina</taxon>
        <taxon>Leotiomycetes</taxon>
        <taxon>Helotiales</taxon>
        <taxon>Ploettnerulaceae</taxon>
        <taxon>Cadophora</taxon>
    </lineage>
</organism>
<dbReference type="AlphaFoldDB" id="A0A8H7TDA4"/>
<dbReference type="FunFam" id="3.40.50.10810:FF:000015">
    <property type="entry name" value="lymphoid-specific helicase isoform X1"/>
    <property type="match status" value="1"/>
</dbReference>
<name>A0A8H7TDA4_9HELO</name>
<feature type="domain" description="Helicase ATP-binding" evidence="11">
    <location>
        <begin position="153"/>
        <end position="341"/>
    </location>
</feature>
<dbReference type="SMART" id="SM00487">
    <property type="entry name" value="DEXDc"/>
    <property type="match status" value="1"/>
</dbReference>
<dbReference type="PANTHER" id="PTHR10799">
    <property type="entry name" value="SNF2/RAD54 HELICASE FAMILY"/>
    <property type="match status" value="1"/>
</dbReference>
<evidence type="ECO:0000259" key="11">
    <source>
        <dbReference type="PROSITE" id="PS51192"/>
    </source>
</evidence>
<feature type="compositionally biased region" description="Low complexity" evidence="10">
    <location>
        <begin position="1"/>
        <end position="22"/>
    </location>
</feature>
<sequence length="895" mass="101602">MAPRSKASVSSSSPASRLSSTPPSSPPEQSPRIDVDSELDQDFLNDEEKAIHAENEKARIANEQQEIKQNKRGRKKAPIKDREAKASELAELLNKCEQFTGILKNNSKSLGQVGRDFEGNMLGGHNIEMSEQPGNIVGGQLRPYQLEGLTWMYDIAFQSMSGILADEMGLGKTIQTISLVAKLRESDYKGPFLIVAPMSTLSNWDEEFAKWLPSVPVVKYHGVPAHRQDIFKTRIQKNYSEEVLTFDVDGKTMKRREGRVTDDFPVVLTTPEIIMRDAKDLIKIRWGIIFIDEGHRLKNSESKLFRILQPFHSYSRFLITGTPLQNDLKELWSLLHFLLPTVFTEWELFEAYFDFSDLRDEKTTEGFLEEKKTHDMITKIQQILQPLLLRRIKADVEHLLPKKREYILYAPMTQDQTELCDVISDETRDTRDYLEEKVVERLRANAQSSARNTKATKPSKPTKPTKTTKVEDSDSEEDVPMGQQLAIRKKPRGRPPKSAPKNAFEQMMKGGLYAKSDGKRKWKANDGASSPASKSSKSSRHSTPASTRGRKARNPKSYSEAPSDEEDALSDDEFEEKLAQELAEKDGTPEDDLSPEETEEARIKEAAKKEMSTKKLGNPLMQLRLACNSPHNFYNAWPDDRPVDETLVTASGKMLLLDRLLKSLFERGHKVLIFSQFKTQLDLIQDYAQELREWIVCRIDGSVSQEERQRQIKEFNENPDFKLFLLSTRAGGQGINLASADSVILFDSDWNPQQDLQAQDRAHRIGQKNPVIIYRLATKNTVEEALLLNADAKRRLEKLVIKKADYKSKGQKLRDEVMTKEALKVLLKKDGEVFRYKSGDRILSDEDLDVLTDRSEEAYVNAAKGLGDAEAFKIVETKVGGLMQVTGLTKKEEEA</sequence>
<feature type="compositionally biased region" description="Basic and acidic residues" evidence="10">
    <location>
        <begin position="46"/>
        <end position="69"/>
    </location>
</feature>
<keyword evidence="6" id="KW-0067">ATP-binding</keyword>
<proteinExistence type="inferred from homology"/>
<gene>
    <name evidence="13" type="ORF">IFR04_009811</name>
</gene>
<dbReference type="PROSITE" id="PS51194">
    <property type="entry name" value="HELICASE_CTER"/>
    <property type="match status" value="1"/>
</dbReference>
<keyword evidence="4" id="KW-0378">Hydrolase</keyword>
<dbReference type="PROSITE" id="PS51192">
    <property type="entry name" value="HELICASE_ATP_BIND_1"/>
    <property type="match status" value="1"/>
</dbReference>
<dbReference type="InterPro" id="IPR000330">
    <property type="entry name" value="SNF2_N"/>
</dbReference>
<evidence type="ECO:0000259" key="12">
    <source>
        <dbReference type="PROSITE" id="PS51194"/>
    </source>
</evidence>
<dbReference type="GO" id="GO:0004386">
    <property type="term" value="F:helicase activity"/>
    <property type="evidence" value="ECO:0007669"/>
    <property type="project" value="UniProtKB-KW"/>
</dbReference>
<dbReference type="InterPro" id="IPR027417">
    <property type="entry name" value="P-loop_NTPase"/>
</dbReference>
<feature type="region of interest" description="Disordered" evidence="10">
    <location>
        <begin position="1"/>
        <end position="82"/>
    </location>
</feature>
<keyword evidence="8" id="KW-0539">Nucleus</keyword>
<feature type="region of interest" description="Disordered" evidence="10">
    <location>
        <begin position="582"/>
        <end position="601"/>
    </location>
</feature>
<keyword evidence="5" id="KW-0347">Helicase</keyword>
<dbReference type="InterPro" id="IPR049730">
    <property type="entry name" value="SNF2/RAD54-like_C"/>
</dbReference>
<dbReference type="SUPFAM" id="SSF52540">
    <property type="entry name" value="P-loop containing nucleoside triphosphate hydrolases"/>
    <property type="match status" value="2"/>
</dbReference>
<feature type="compositionally biased region" description="Low complexity" evidence="10">
    <location>
        <begin position="453"/>
        <end position="467"/>
    </location>
</feature>
<keyword evidence="3" id="KW-0547">Nucleotide-binding</keyword>
<evidence type="ECO:0000256" key="7">
    <source>
        <dbReference type="ARBA" id="ARBA00023054"/>
    </source>
</evidence>
<dbReference type="CDD" id="cd18793">
    <property type="entry name" value="SF2_C_SNF"/>
    <property type="match status" value="1"/>
</dbReference>
<feature type="region of interest" description="Disordered" evidence="10">
    <location>
        <begin position="443"/>
        <end position="571"/>
    </location>
</feature>
<feature type="domain" description="Helicase C-terminal" evidence="12">
    <location>
        <begin position="656"/>
        <end position="821"/>
    </location>
</feature>
<evidence type="ECO:0000256" key="5">
    <source>
        <dbReference type="ARBA" id="ARBA00022806"/>
    </source>
</evidence>
<protein>
    <submittedName>
        <fullName evidence="13">Uncharacterized protein</fullName>
    </submittedName>
</protein>
<accession>A0A8H7TDA4</accession>
<feature type="compositionally biased region" description="Low complexity" evidence="10">
    <location>
        <begin position="529"/>
        <end position="547"/>
    </location>
</feature>
<dbReference type="Pfam" id="PF00271">
    <property type="entry name" value="Helicase_C"/>
    <property type="match status" value="1"/>
</dbReference>
<dbReference type="Gene3D" id="3.40.50.300">
    <property type="entry name" value="P-loop containing nucleotide triphosphate hydrolases"/>
    <property type="match status" value="1"/>
</dbReference>
<dbReference type="InterPro" id="IPR038718">
    <property type="entry name" value="SNF2-like_sf"/>
</dbReference>
<evidence type="ECO:0000256" key="10">
    <source>
        <dbReference type="SAM" id="MobiDB-lite"/>
    </source>
</evidence>
<evidence type="ECO:0000313" key="14">
    <source>
        <dbReference type="Proteomes" id="UP000664132"/>
    </source>
</evidence>
<evidence type="ECO:0000256" key="6">
    <source>
        <dbReference type="ARBA" id="ARBA00022840"/>
    </source>
</evidence>
<dbReference type="GO" id="GO:0005634">
    <property type="term" value="C:nucleus"/>
    <property type="evidence" value="ECO:0007669"/>
    <property type="project" value="UniProtKB-SubCell"/>
</dbReference>
<evidence type="ECO:0000313" key="13">
    <source>
        <dbReference type="EMBL" id="KAG4417035.1"/>
    </source>
</evidence>
<dbReference type="InterPro" id="IPR014001">
    <property type="entry name" value="Helicase_ATP-bd"/>
</dbReference>
<dbReference type="GO" id="GO:0005524">
    <property type="term" value="F:ATP binding"/>
    <property type="evidence" value="ECO:0007669"/>
    <property type="project" value="UniProtKB-KW"/>
</dbReference>
<dbReference type="OrthoDB" id="5857104at2759"/>